<proteinExistence type="inferred from homology"/>
<dbReference type="RefSeq" id="WP_045088416.1">
    <property type="nucleotide sequence ID" value="NZ_LN824141.1"/>
</dbReference>
<dbReference type="Gene3D" id="3.30.470.10">
    <property type="match status" value="1"/>
</dbReference>
<comment type="cofactor">
    <cofactor evidence="1 5">
        <name>pyridoxal 5'-phosphate</name>
        <dbReference type="ChEBI" id="CHEBI:597326"/>
    </cofactor>
</comment>
<evidence type="ECO:0000313" key="6">
    <source>
        <dbReference type="EMBL" id="CEP79090.1"/>
    </source>
</evidence>
<evidence type="ECO:0000256" key="1">
    <source>
        <dbReference type="ARBA" id="ARBA00001933"/>
    </source>
</evidence>
<evidence type="ECO:0000256" key="4">
    <source>
        <dbReference type="RuleBase" id="RU004106"/>
    </source>
</evidence>
<dbReference type="InterPro" id="IPR043132">
    <property type="entry name" value="BCAT-like_C"/>
</dbReference>
<dbReference type="Pfam" id="PF01063">
    <property type="entry name" value="Aminotran_4"/>
    <property type="match status" value="1"/>
</dbReference>
<dbReference type="STRING" id="1006576.DTL3_1808"/>
<name>A0A0C7P430_DEFTU</name>
<reference evidence="7" key="1">
    <citation type="submission" date="2014-11" db="EMBL/GenBank/DDBJ databases">
        <authorList>
            <person name="Wibberg D."/>
        </authorList>
    </citation>
    <scope>NUCLEOTIDE SEQUENCE [LARGE SCALE GENOMIC DNA]</scope>
    <source>
        <strain evidence="7">L3</strain>
    </source>
</reference>
<keyword evidence="3 5" id="KW-0663">Pyridoxal phosphate</keyword>
<gene>
    <name evidence="6" type="primary">ilvE</name>
    <name evidence="6" type="ORF">DTL3_1808</name>
</gene>
<dbReference type="InterPro" id="IPR001544">
    <property type="entry name" value="Aminotrans_IV"/>
</dbReference>
<dbReference type="Gene3D" id="3.20.10.10">
    <property type="entry name" value="D-amino Acid Aminotransferase, subunit A, domain 2"/>
    <property type="match status" value="1"/>
</dbReference>
<protein>
    <submittedName>
        <fullName evidence="6">Branched-chain amino acid aminotransferase/4-amino-4-deoxychorismate lyase</fullName>
        <ecNumber evidence="6">4.1.3.38</ecNumber>
    </submittedName>
</protein>
<dbReference type="InterPro" id="IPR018300">
    <property type="entry name" value="Aminotrans_IV_CS"/>
</dbReference>
<dbReference type="HOGENOM" id="CLU_020844_3_0_0"/>
<organism evidence="6 7">
    <name type="scientific">Defluviitoga tunisiensis</name>
    <dbReference type="NCBI Taxonomy" id="1006576"/>
    <lineage>
        <taxon>Bacteria</taxon>
        <taxon>Thermotogati</taxon>
        <taxon>Thermotogota</taxon>
        <taxon>Thermotogae</taxon>
        <taxon>Petrotogales</taxon>
        <taxon>Petrotogaceae</taxon>
        <taxon>Defluviitoga</taxon>
    </lineage>
</organism>
<dbReference type="KEGG" id="dtn:DTL3_1808"/>
<dbReference type="PANTHER" id="PTHR42743:SF4">
    <property type="entry name" value="BRANCHED-CHAIN-AMINO-ACID AMINOTRANSFERASE-RELATED"/>
    <property type="match status" value="1"/>
</dbReference>
<evidence type="ECO:0000256" key="3">
    <source>
        <dbReference type="ARBA" id="ARBA00022898"/>
    </source>
</evidence>
<dbReference type="GO" id="GO:0008652">
    <property type="term" value="P:amino acid biosynthetic process"/>
    <property type="evidence" value="ECO:0007669"/>
    <property type="project" value="UniProtKB-ARBA"/>
</dbReference>
<dbReference type="GO" id="GO:0008696">
    <property type="term" value="F:4-amino-4-deoxychorismate lyase activity"/>
    <property type="evidence" value="ECO:0007669"/>
    <property type="project" value="UniProtKB-EC"/>
</dbReference>
<dbReference type="PANTHER" id="PTHR42743">
    <property type="entry name" value="AMINO-ACID AMINOTRANSFERASE"/>
    <property type="match status" value="1"/>
</dbReference>
<evidence type="ECO:0000256" key="2">
    <source>
        <dbReference type="ARBA" id="ARBA00009320"/>
    </source>
</evidence>
<dbReference type="Proteomes" id="UP000032809">
    <property type="component" value="Chromosome I"/>
</dbReference>
<dbReference type="GO" id="GO:0008483">
    <property type="term" value="F:transaminase activity"/>
    <property type="evidence" value="ECO:0007669"/>
    <property type="project" value="UniProtKB-KW"/>
</dbReference>
<dbReference type="PROSITE" id="PS00770">
    <property type="entry name" value="AA_TRANSFER_CLASS_4"/>
    <property type="match status" value="1"/>
</dbReference>
<dbReference type="InterPro" id="IPR043131">
    <property type="entry name" value="BCAT-like_N"/>
</dbReference>
<dbReference type="InterPro" id="IPR036038">
    <property type="entry name" value="Aminotransferase-like"/>
</dbReference>
<evidence type="ECO:0000256" key="5">
    <source>
        <dbReference type="RuleBase" id="RU004516"/>
    </source>
</evidence>
<dbReference type="OrthoDB" id="9805628at2"/>
<comment type="similarity">
    <text evidence="2 4">Belongs to the class-IV pyridoxal-phosphate-dependent aminotransferase family.</text>
</comment>
<accession>A0A0C7P430</accession>
<dbReference type="SUPFAM" id="SSF56752">
    <property type="entry name" value="D-aminoacid aminotransferase-like PLP-dependent enzymes"/>
    <property type="match status" value="1"/>
</dbReference>
<dbReference type="CDD" id="cd00449">
    <property type="entry name" value="PLPDE_IV"/>
    <property type="match status" value="1"/>
</dbReference>
<dbReference type="FunFam" id="3.20.10.10:FF:000002">
    <property type="entry name" value="D-alanine aminotransferase"/>
    <property type="match status" value="1"/>
</dbReference>
<dbReference type="EC" id="4.1.3.38" evidence="6"/>
<keyword evidence="7" id="KW-1185">Reference proteome</keyword>
<dbReference type="AlphaFoldDB" id="A0A0C7P430"/>
<sequence length="273" mass="31976">MFYNGNEWVEYPLVSADDEGFVSGYSVYEVIRTYYGIPYRLRSHYDRLKKSANFMGFDVPSLEKIKLVLEQAEKIHNYNEYRFKIFVTPFTSNYDTFYCFVEELEEDIDIIEEGVVVNIARERKPHFSIIPYYVKTPLNNSVKYIHKKYDYYYESIILNEFGYVAECTFSNIFYVSSGVLITPHLSTGILAGITRHSVLELARELSMEIEEKPNVEVWELLSADEIFLSHTSRGIVPVRRIFPHFTFTVPGVVTEALIANWKDFITKTLDEFE</sequence>
<dbReference type="InterPro" id="IPR050571">
    <property type="entry name" value="Class-IV_PLP-Dep_Aminotrnsfr"/>
</dbReference>
<keyword evidence="6" id="KW-0808">Transferase</keyword>
<dbReference type="GO" id="GO:0046394">
    <property type="term" value="P:carboxylic acid biosynthetic process"/>
    <property type="evidence" value="ECO:0007669"/>
    <property type="project" value="UniProtKB-ARBA"/>
</dbReference>
<dbReference type="EMBL" id="LN824141">
    <property type="protein sequence ID" value="CEP79090.1"/>
    <property type="molecule type" value="Genomic_DNA"/>
</dbReference>
<keyword evidence="6" id="KW-0032">Aminotransferase</keyword>
<keyword evidence="6" id="KW-0456">Lyase</keyword>
<evidence type="ECO:0000313" key="7">
    <source>
        <dbReference type="Proteomes" id="UP000032809"/>
    </source>
</evidence>